<dbReference type="EMBL" id="MUGS01000018">
    <property type="protein sequence ID" value="OXG06083.1"/>
    <property type="molecule type" value="Genomic_DNA"/>
</dbReference>
<keyword evidence="5" id="KW-1185">Reference proteome</keyword>
<evidence type="ECO:0000313" key="4">
    <source>
        <dbReference type="EMBL" id="OXG06083.1"/>
    </source>
</evidence>
<sequence>MRKKIVLLALIISCMAKAQSTKILFEYDLAGNQKKRSLCVNCPSTSGKEEAPKEIEELTEEDLLKFSQEDVISYYPNPVKEELYIKWEFTNEKYVSTIQVFSVSGQLLKTYQTTLNNNSQNIPFQNYSAGIYAVLLYYSNGDQKSIKIIKK</sequence>
<feature type="domain" description="Secretion system C-terminal sorting" evidence="3">
    <location>
        <begin position="75"/>
        <end position="144"/>
    </location>
</feature>
<name>A0A227P9C4_9FLAO</name>
<dbReference type="Pfam" id="PF18962">
    <property type="entry name" value="Por_Secre_tail"/>
    <property type="match status" value="1"/>
</dbReference>
<accession>A0A227P9C4</accession>
<feature type="chain" id="PRO_5030039333" description="Secretion system C-terminal sorting domain-containing protein" evidence="2">
    <location>
        <begin position="19"/>
        <end position="151"/>
    </location>
</feature>
<feature type="signal peptide" evidence="2">
    <location>
        <begin position="1"/>
        <end position="18"/>
    </location>
</feature>
<dbReference type="InterPro" id="IPR026444">
    <property type="entry name" value="Secre_tail"/>
</dbReference>
<dbReference type="RefSeq" id="WP_089479742.1">
    <property type="nucleotide sequence ID" value="NZ_MUGS01000018.1"/>
</dbReference>
<organism evidence="4 5">
    <name type="scientific">Flavobacterium araucananum</name>
    <dbReference type="NCBI Taxonomy" id="946678"/>
    <lineage>
        <taxon>Bacteria</taxon>
        <taxon>Pseudomonadati</taxon>
        <taxon>Bacteroidota</taxon>
        <taxon>Flavobacteriia</taxon>
        <taxon>Flavobacteriales</taxon>
        <taxon>Flavobacteriaceae</taxon>
        <taxon>Flavobacterium</taxon>
    </lineage>
</organism>
<dbReference type="AlphaFoldDB" id="A0A227P9C4"/>
<evidence type="ECO:0000259" key="3">
    <source>
        <dbReference type="Pfam" id="PF18962"/>
    </source>
</evidence>
<dbReference type="NCBIfam" id="TIGR04183">
    <property type="entry name" value="Por_Secre_tail"/>
    <property type="match status" value="1"/>
</dbReference>
<reference evidence="4 5" key="1">
    <citation type="submission" date="2016-11" db="EMBL/GenBank/DDBJ databases">
        <title>Whole genomes of Flavobacteriaceae.</title>
        <authorList>
            <person name="Stine C."/>
            <person name="Li C."/>
            <person name="Tadesse D."/>
        </authorList>
    </citation>
    <scope>NUCLEOTIDE SEQUENCE [LARGE SCALE GENOMIC DNA]</scope>
    <source>
        <strain evidence="4 5">DSM 24704</strain>
    </source>
</reference>
<evidence type="ECO:0000313" key="5">
    <source>
        <dbReference type="Proteomes" id="UP000214684"/>
    </source>
</evidence>
<evidence type="ECO:0000256" key="2">
    <source>
        <dbReference type="SAM" id="SignalP"/>
    </source>
</evidence>
<protein>
    <recommendedName>
        <fullName evidence="3">Secretion system C-terminal sorting domain-containing protein</fullName>
    </recommendedName>
</protein>
<comment type="caution">
    <text evidence="4">The sequence shown here is derived from an EMBL/GenBank/DDBJ whole genome shotgun (WGS) entry which is preliminary data.</text>
</comment>
<gene>
    <name evidence="4" type="ORF">B0A64_11880</name>
</gene>
<proteinExistence type="predicted"/>
<evidence type="ECO:0000256" key="1">
    <source>
        <dbReference type="ARBA" id="ARBA00022729"/>
    </source>
</evidence>
<dbReference type="Proteomes" id="UP000214684">
    <property type="component" value="Unassembled WGS sequence"/>
</dbReference>
<dbReference type="OrthoDB" id="1266341at2"/>
<keyword evidence="1 2" id="KW-0732">Signal</keyword>